<feature type="signal peptide" evidence="2">
    <location>
        <begin position="1"/>
        <end position="19"/>
    </location>
</feature>
<keyword evidence="2" id="KW-0732">Signal</keyword>
<dbReference type="EMBL" id="JABCIY010000310">
    <property type="protein sequence ID" value="KAF7185701.1"/>
    <property type="molecule type" value="Genomic_DNA"/>
</dbReference>
<evidence type="ECO:0000313" key="3">
    <source>
        <dbReference type="EMBL" id="KAF7185701.1"/>
    </source>
</evidence>
<dbReference type="AlphaFoldDB" id="A0A8H6R4D6"/>
<name>A0A8H6R4D6_9PEZI</name>
<feature type="chain" id="PRO_5034331966" evidence="2">
    <location>
        <begin position="20"/>
        <end position="149"/>
    </location>
</feature>
<feature type="compositionally biased region" description="Pro residues" evidence="1">
    <location>
        <begin position="22"/>
        <end position="38"/>
    </location>
</feature>
<sequence length="149" mass="16286">MNPTTISLTLLSLSPFILASPMPLPADPPPTSPAPPTTKPKTSTTTYHQLKLPDPQNWNAGKSLFPGRVMAGYHEDYEKFTKDSWSKYMLQKCQESEGCGSADAYSAINSGTPKVRVWFGYTYSGGATTEKDFVRGPGVEDSVVWTMDS</sequence>
<dbReference type="Proteomes" id="UP000660729">
    <property type="component" value="Unassembled WGS sequence"/>
</dbReference>
<gene>
    <name evidence="3" type="ORF">HII31_12932</name>
</gene>
<keyword evidence="4" id="KW-1185">Reference proteome</keyword>
<organism evidence="3 4">
    <name type="scientific">Pseudocercospora fuligena</name>
    <dbReference type="NCBI Taxonomy" id="685502"/>
    <lineage>
        <taxon>Eukaryota</taxon>
        <taxon>Fungi</taxon>
        <taxon>Dikarya</taxon>
        <taxon>Ascomycota</taxon>
        <taxon>Pezizomycotina</taxon>
        <taxon>Dothideomycetes</taxon>
        <taxon>Dothideomycetidae</taxon>
        <taxon>Mycosphaerellales</taxon>
        <taxon>Mycosphaerellaceae</taxon>
        <taxon>Pseudocercospora</taxon>
    </lineage>
</organism>
<reference evidence="3" key="1">
    <citation type="submission" date="2020-04" db="EMBL/GenBank/DDBJ databases">
        <title>Draft genome resource of the tomato pathogen Pseudocercospora fuligena.</title>
        <authorList>
            <person name="Zaccaron A."/>
        </authorList>
    </citation>
    <scope>NUCLEOTIDE SEQUENCE</scope>
    <source>
        <strain evidence="3">PF001</strain>
    </source>
</reference>
<accession>A0A8H6R4D6</accession>
<feature type="region of interest" description="Disordered" evidence="1">
    <location>
        <begin position="22"/>
        <end position="53"/>
    </location>
</feature>
<proteinExistence type="predicted"/>
<protein>
    <submittedName>
        <fullName evidence="3">Uncharacterized protein</fullName>
    </submittedName>
</protein>
<comment type="caution">
    <text evidence="3">The sequence shown here is derived from an EMBL/GenBank/DDBJ whole genome shotgun (WGS) entry which is preliminary data.</text>
</comment>
<evidence type="ECO:0000313" key="4">
    <source>
        <dbReference type="Proteomes" id="UP000660729"/>
    </source>
</evidence>
<dbReference type="OrthoDB" id="4175349at2759"/>
<evidence type="ECO:0000256" key="1">
    <source>
        <dbReference type="SAM" id="MobiDB-lite"/>
    </source>
</evidence>
<evidence type="ECO:0000256" key="2">
    <source>
        <dbReference type="SAM" id="SignalP"/>
    </source>
</evidence>